<dbReference type="Pfam" id="PF17132">
    <property type="entry name" value="Glyco_hydro_106"/>
    <property type="match status" value="1"/>
</dbReference>
<dbReference type="InterPro" id="IPR053161">
    <property type="entry name" value="Ulvan_degrading_GH"/>
</dbReference>
<reference evidence="1 2" key="1">
    <citation type="submission" date="2017-04" db="EMBL/GenBank/DDBJ databases">
        <title>Monoglobus pectinilyticus 14 draft genome.</title>
        <authorList>
            <person name="Kim C."/>
            <person name="Rosendale D.I."/>
            <person name="Kelly W.J."/>
            <person name="Tannock G.W."/>
            <person name="Patchett M.L."/>
            <person name="Jordens J.Z."/>
        </authorList>
    </citation>
    <scope>NUCLEOTIDE SEQUENCE [LARGE SCALE GENOMIC DNA]</scope>
    <source>
        <strain evidence="1 2">14</strain>
    </source>
</reference>
<keyword evidence="2" id="KW-1185">Reference proteome</keyword>
<dbReference type="AlphaFoldDB" id="A0A2K9P4G5"/>
<dbReference type="GeneID" id="98063388"/>
<accession>A0A2K9P4G5</accession>
<organism evidence="1 2">
    <name type="scientific">Monoglobus pectinilyticus</name>
    <dbReference type="NCBI Taxonomy" id="1981510"/>
    <lineage>
        <taxon>Bacteria</taxon>
        <taxon>Bacillati</taxon>
        <taxon>Bacillota</taxon>
        <taxon>Clostridia</taxon>
        <taxon>Monoglobales</taxon>
        <taxon>Monoglobaceae</taxon>
        <taxon>Monoglobus</taxon>
    </lineage>
</organism>
<dbReference type="RefSeq" id="WP_102366293.1">
    <property type="nucleotide sequence ID" value="NZ_CP020991.1"/>
</dbReference>
<protein>
    <submittedName>
        <fullName evidence="1">Putative alpha-L-rhamnosidase family 106</fullName>
    </submittedName>
</protein>
<evidence type="ECO:0000313" key="2">
    <source>
        <dbReference type="Proteomes" id="UP000235589"/>
    </source>
</evidence>
<dbReference type="KEGG" id="mpec:B9O19_02012"/>
<dbReference type="PANTHER" id="PTHR36848">
    <property type="entry name" value="DNA-BINDING PROTEIN (PUTATIVE SECRETED PROTEIN)-RELATED"/>
    <property type="match status" value="1"/>
</dbReference>
<evidence type="ECO:0000313" key="1">
    <source>
        <dbReference type="EMBL" id="AUO20156.1"/>
    </source>
</evidence>
<proteinExistence type="predicted"/>
<dbReference type="EMBL" id="CP020991">
    <property type="protein sequence ID" value="AUO20156.1"/>
    <property type="molecule type" value="Genomic_DNA"/>
</dbReference>
<dbReference type="Proteomes" id="UP000235589">
    <property type="component" value="Chromosome"/>
</dbReference>
<dbReference type="OrthoDB" id="9761519at2"/>
<sequence>MKKVDFDNEFKNPGSEYRSIPFWAWNDELDTDEIRRQIREMKSCGIGGFFIHSRDGLETEYLSDKWFECVSAAVDEAKKNGMFSWLYDEDRWPSGTCGGSITATDKNSCKGLTLEVYFSVPEKIEGNVLALYKTKVYEMEIYSLERIRYAEGLILSDEEALLIARLEVSGKSEWFNNSAPPDNLSFDTVSDFINNTHKKYKKAVGSEFGVTIPGIFTDEPSLADRHASFNPNRSWIPWTEEFEKYFFEKRGYDVLDMIPYFYFNGEKSEKIRHDYWRTVSERFKEAYSVQIGDWCRENNLLFTGHFLQEDKLGLSCRVNGSVMPHYAAEDIQAIDMLTERAEEYITVKQCSSVSNQLGHGIVLSEMYGCTGWDFSFEGQKWVGDWQYALGVNQRCQHLALYSLRGCRKRDYPPSINCNTSWWKEYKTVEDYFARLSYMLRCGEPIRTVLVVHPMTTVWSRLGCSPYGNPKRNQERDIPKLNELGDTFNSLVKNLCNKHYDCDLGDEVIISEYGSCSDDKFVIGKCEYNTVIMPFCENLLSETYTKVMEFMENGGTVLGLAPFPRLIEGEVSEKLSLLINHHNFVKLFSENELINYLDKNVKREVSIIYENDKEEENILYQLRYDGNGYILFLSNNDRESAHEVNIKLDVLENLEQNNLYVYSLNLLTGTLTSCDFKYAKGRVCFDEYMQGCQSSMFYITNKYVECGSRDVQIWNAEDNRIKTEEIPVEYIAYEADTKNILALDMCRYCMDEKWSENIDVWKAQKEIRENLEMRQIYHNGLEQRYRWVNTRHKNDGKDVWLEFEFKSLTGVDDAELVIERSECFKIELDGKIIDNNSVGCFLDKSFKCIQLPKITEGVHKLRLQCNYTNDMELECCYILGDFGVCANREIIKKPESISLGDITGQGYFHYCGGIAYKFKCCLPELPNKEIYLISKDFDGVSSSAVINGREIKIPWKEAGIVAVGKFLHEGENEIVINVYGSPRNMLGPLHITNKPLVTKDSCFCPMGDNYSQDYNVVSVGLMKPPRLIYFKD</sequence>
<name>A0A2K9P4G5_9FIRM</name>
<dbReference type="PANTHER" id="PTHR36848:SF2">
    <property type="entry name" value="SECRETED PROTEIN"/>
    <property type="match status" value="1"/>
</dbReference>
<gene>
    <name evidence="1" type="ORF">B9O19_02012</name>
</gene>